<proteinExistence type="predicted"/>
<dbReference type="Proteomes" id="UP000186777">
    <property type="component" value="Unassembled WGS sequence"/>
</dbReference>
<sequence length="92" mass="10360">MDLELLSFLISGLAFAGAWLIVQPQRVENDALHQSIDNNTLAVKELTKVINDIRVAQATTEEQLNSLLLRYQEVKREVDDVRKCCCSKGVDD</sequence>
<dbReference type="EMBL" id="MNTG01000041">
    <property type="protein sequence ID" value="OLA36721.1"/>
    <property type="molecule type" value="Genomic_DNA"/>
</dbReference>
<reference evidence="1 2" key="1">
    <citation type="journal article" date="2016" name="Nat. Biotechnol.">
        <title>Measurement of bacterial replication rates in microbial communities.</title>
        <authorList>
            <person name="Brown C.T."/>
            <person name="Olm M.R."/>
            <person name="Thomas B.C."/>
            <person name="Banfield J.F."/>
        </authorList>
    </citation>
    <scope>NUCLEOTIDE SEQUENCE [LARGE SCALE GENOMIC DNA]</scope>
    <source>
        <strain evidence="1">46_33</strain>
    </source>
</reference>
<evidence type="ECO:0000313" key="2">
    <source>
        <dbReference type="Proteomes" id="UP000186777"/>
    </source>
</evidence>
<comment type="caution">
    <text evidence="1">The sequence shown here is derived from an EMBL/GenBank/DDBJ whole genome shotgun (WGS) entry which is preliminary data.</text>
</comment>
<dbReference type="STRING" id="626940.BHW43_08775"/>
<dbReference type="RefSeq" id="WP_303680258.1">
    <property type="nucleotide sequence ID" value="NZ_MNTG01000041.1"/>
</dbReference>
<accession>A0A1Q6R2W3</accession>
<name>A0A1Q6R2W3_9FIRM</name>
<protein>
    <submittedName>
        <fullName evidence="1">Uncharacterized protein</fullName>
    </submittedName>
</protein>
<dbReference type="AlphaFoldDB" id="A0A1Q6R2W3"/>
<evidence type="ECO:0000313" key="1">
    <source>
        <dbReference type="EMBL" id="OLA36721.1"/>
    </source>
</evidence>
<organism evidence="1 2">
    <name type="scientific">Phascolarctobacterium succinatutens</name>
    <dbReference type="NCBI Taxonomy" id="626940"/>
    <lineage>
        <taxon>Bacteria</taxon>
        <taxon>Bacillati</taxon>
        <taxon>Bacillota</taxon>
        <taxon>Negativicutes</taxon>
        <taxon>Acidaminococcales</taxon>
        <taxon>Acidaminococcaceae</taxon>
        <taxon>Phascolarctobacterium</taxon>
    </lineage>
</organism>
<gene>
    <name evidence="1" type="ORF">BHW43_08775</name>
</gene>